<keyword evidence="4" id="KW-1185">Reference proteome</keyword>
<feature type="compositionally biased region" description="Acidic residues" evidence="2">
    <location>
        <begin position="115"/>
        <end position="127"/>
    </location>
</feature>
<dbReference type="GO" id="GO:0016627">
    <property type="term" value="F:oxidoreductase activity, acting on the CH-CH group of donors"/>
    <property type="evidence" value="ECO:0007669"/>
    <property type="project" value="TreeGrafter"/>
</dbReference>
<organism evidence="3 4">
    <name type="scientific">Halorarum halophilum</name>
    <dbReference type="NCBI Taxonomy" id="2743090"/>
    <lineage>
        <taxon>Archaea</taxon>
        <taxon>Methanobacteriati</taxon>
        <taxon>Methanobacteriota</taxon>
        <taxon>Stenosarchaea group</taxon>
        <taxon>Halobacteria</taxon>
        <taxon>Halobacteriales</taxon>
        <taxon>Haloferacaceae</taxon>
        <taxon>Halorarum</taxon>
    </lineage>
</organism>
<dbReference type="RefSeq" id="WP_179168456.1">
    <property type="nucleotide sequence ID" value="NZ_CP058529.1"/>
</dbReference>
<evidence type="ECO:0000313" key="4">
    <source>
        <dbReference type="Proteomes" id="UP000509750"/>
    </source>
</evidence>
<evidence type="ECO:0000256" key="2">
    <source>
        <dbReference type="SAM" id="MobiDB-lite"/>
    </source>
</evidence>
<protein>
    <submittedName>
        <fullName evidence="3">Pyridoxamine 5'-phosphate oxidase family protein</fullName>
    </submittedName>
</protein>
<dbReference type="InterPro" id="IPR024747">
    <property type="entry name" value="Pyridox_Oxase-rel"/>
</dbReference>
<feature type="region of interest" description="Disordered" evidence="2">
    <location>
        <begin position="97"/>
        <end position="163"/>
    </location>
</feature>
<dbReference type="Proteomes" id="UP000509750">
    <property type="component" value="Chromosome"/>
</dbReference>
<evidence type="ECO:0000256" key="1">
    <source>
        <dbReference type="ARBA" id="ARBA00023002"/>
    </source>
</evidence>
<gene>
    <name evidence="3" type="ORF">HUG10_04695</name>
</gene>
<keyword evidence="1" id="KW-0560">Oxidoreductase</keyword>
<dbReference type="Pfam" id="PF12900">
    <property type="entry name" value="Pyridox_ox_2"/>
    <property type="match status" value="1"/>
</dbReference>
<dbReference type="InterPro" id="IPR012349">
    <property type="entry name" value="Split_barrel_FMN-bd"/>
</dbReference>
<dbReference type="InterPro" id="IPR052019">
    <property type="entry name" value="F420H2_bilvrd_red/Heme_oxyg"/>
</dbReference>
<dbReference type="AlphaFoldDB" id="A0A7D5K0H6"/>
<feature type="compositionally biased region" description="Gly residues" evidence="2">
    <location>
        <begin position="128"/>
        <end position="152"/>
    </location>
</feature>
<dbReference type="PANTHER" id="PTHR35176">
    <property type="entry name" value="HEME OXYGENASE HI_0854-RELATED"/>
    <property type="match status" value="1"/>
</dbReference>
<accession>A0A7D5K0H6</accession>
<reference evidence="3 4" key="1">
    <citation type="submission" date="2020-07" db="EMBL/GenBank/DDBJ databases">
        <title>Gai3-2, isolated from salt lake.</title>
        <authorList>
            <person name="Cui H."/>
            <person name="Shi X."/>
        </authorList>
    </citation>
    <scope>NUCLEOTIDE SEQUENCE [LARGE SCALE GENOMIC DNA]</scope>
    <source>
        <strain evidence="3 4">Gai3-2</strain>
    </source>
</reference>
<sequence>MTIPHRVVDRIADASLSAHLATSVDDRPHVAPVWYAYDDGSLWVSTGGRKLRNLRRNPRVAVSVESADRAGNVDWNATLLATARIVEDDERESWLLERIDEKYGGDGESGGADGDAADDADADDDPDTGGGTVTDGGTSGSGAADGGAGAREGGVDDETSSGLVELRIASATLSTY</sequence>
<dbReference type="OrthoDB" id="4669at2157"/>
<dbReference type="Gene3D" id="2.30.110.10">
    <property type="entry name" value="Electron Transport, Fmn-binding Protein, Chain A"/>
    <property type="match status" value="1"/>
</dbReference>
<dbReference type="GO" id="GO:0005829">
    <property type="term" value="C:cytosol"/>
    <property type="evidence" value="ECO:0007669"/>
    <property type="project" value="TreeGrafter"/>
</dbReference>
<dbReference type="GO" id="GO:0070967">
    <property type="term" value="F:coenzyme F420 binding"/>
    <property type="evidence" value="ECO:0007669"/>
    <property type="project" value="TreeGrafter"/>
</dbReference>
<name>A0A7D5K0H6_9EURY</name>
<proteinExistence type="predicted"/>
<evidence type="ECO:0000313" key="3">
    <source>
        <dbReference type="EMBL" id="QLG26881.1"/>
    </source>
</evidence>
<dbReference type="GeneID" id="56028106"/>
<dbReference type="PANTHER" id="PTHR35176:SF6">
    <property type="entry name" value="HEME OXYGENASE HI_0854-RELATED"/>
    <property type="match status" value="1"/>
</dbReference>
<dbReference type="EMBL" id="CP058529">
    <property type="protein sequence ID" value="QLG26881.1"/>
    <property type="molecule type" value="Genomic_DNA"/>
</dbReference>
<dbReference type="KEGG" id="halg:HUG10_04695"/>
<dbReference type="SUPFAM" id="SSF50475">
    <property type="entry name" value="FMN-binding split barrel"/>
    <property type="match status" value="1"/>
</dbReference>